<gene>
    <name evidence="1" type="ORF">GCM10009663_10980</name>
</gene>
<reference evidence="1 2" key="1">
    <citation type="journal article" date="2019" name="Int. J. Syst. Evol. Microbiol.">
        <title>The Global Catalogue of Microorganisms (GCM) 10K type strain sequencing project: providing services to taxonomists for standard genome sequencing and annotation.</title>
        <authorList>
            <consortium name="The Broad Institute Genomics Platform"/>
            <consortium name="The Broad Institute Genome Sequencing Center for Infectious Disease"/>
            <person name="Wu L."/>
            <person name="Ma J."/>
        </authorList>
    </citation>
    <scope>NUCLEOTIDE SEQUENCE [LARGE SCALE GENOMIC DNA]</scope>
    <source>
        <strain evidence="1 2">JCM 13002</strain>
    </source>
</reference>
<protein>
    <submittedName>
        <fullName evidence="1">Uncharacterized protein</fullName>
    </submittedName>
</protein>
<dbReference type="EMBL" id="BAAALD010000006">
    <property type="protein sequence ID" value="GAA1072936.1"/>
    <property type="molecule type" value="Genomic_DNA"/>
</dbReference>
<dbReference type="Proteomes" id="UP001499987">
    <property type="component" value="Unassembled WGS sequence"/>
</dbReference>
<proteinExistence type="predicted"/>
<keyword evidence="2" id="KW-1185">Reference proteome</keyword>
<evidence type="ECO:0000313" key="1">
    <source>
        <dbReference type="EMBL" id="GAA1072936.1"/>
    </source>
</evidence>
<evidence type="ECO:0000313" key="2">
    <source>
        <dbReference type="Proteomes" id="UP001499987"/>
    </source>
</evidence>
<sequence>MWEAAVATGSWAMPAKEPAPSFGTAAQAAPKGCEAMVVLGAEEGVTDGAAAEGVPADAALLLELPLLPQALSPSARAPAARRTAKDLLRDTVDTEVLLMKGDGPDAAPLPAGRECVRCAAPRARPAFAGARWMPRSPVTRALRHRCGRGLVEPRNSPGRVM</sequence>
<accession>A0ABN1TBP2</accession>
<organism evidence="1 2">
    <name type="scientific">Kitasatospora arboriphila</name>
    <dbReference type="NCBI Taxonomy" id="258052"/>
    <lineage>
        <taxon>Bacteria</taxon>
        <taxon>Bacillati</taxon>
        <taxon>Actinomycetota</taxon>
        <taxon>Actinomycetes</taxon>
        <taxon>Kitasatosporales</taxon>
        <taxon>Streptomycetaceae</taxon>
        <taxon>Kitasatospora</taxon>
    </lineage>
</organism>
<name>A0ABN1TBP2_9ACTN</name>
<comment type="caution">
    <text evidence="1">The sequence shown here is derived from an EMBL/GenBank/DDBJ whole genome shotgun (WGS) entry which is preliminary data.</text>
</comment>